<proteinExistence type="predicted"/>
<sequence>MPDRKQQEGMSFLGWLFVLALLALLGLGIIRLFPLYVEYFSVKTSLEALANQSELHEMSHAEIRNALLRRLDINEVDHVSKENIDIAKTRNNLTVAVDYEVRTPFLGNIDLVTHFNRAIEVPSR</sequence>
<dbReference type="OrthoDB" id="5734946at2"/>
<dbReference type="AlphaFoldDB" id="A0A4P7BTH2"/>
<dbReference type="Pfam" id="PF16137">
    <property type="entry name" value="DUF4845"/>
    <property type="match status" value="1"/>
</dbReference>
<dbReference type="Proteomes" id="UP000294325">
    <property type="component" value="Chromosome"/>
</dbReference>
<evidence type="ECO:0000313" key="3">
    <source>
        <dbReference type="Proteomes" id="UP000294325"/>
    </source>
</evidence>
<dbReference type="RefSeq" id="WP_134356195.1">
    <property type="nucleotide sequence ID" value="NZ_CP038033.1"/>
</dbReference>
<evidence type="ECO:0000256" key="1">
    <source>
        <dbReference type="SAM" id="Phobius"/>
    </source>
</evidence>
<protein>
    <submittedName>
        <fullName evidence="2">DUF4845 domain-containing protein</fullName>
    </submittedName>
</protein>
<organism evidence="2 3">
    <name type="scientific">Nitrosococcus wardiae</name>
    <dbReference type="NCBI Taxonomy" id="1814290"/>
    <lineage>
        <taxon>Bacteria</taxon>
        <taxon>Pseudomonadati</taxon>
        <taxon>Pseudomonadota</taxon>
        <taxon>Gammaproteobacteria</taxon>
        <taxon>Chromatiales</taxon>
        <taxon>Chromatiaceae</taxon>
        <taxon>Nitrosococcus</taxon>
    </lineage>
</organism>
<keyword evidence="1" id="KW-0472">Membrane</keyword>
<keyword evidence="3" id="KW-1185">Reference proteome</keyword>
<gene>
    <name evidence="2" type="ORF">E3U44_00695</name>
</gene>
<feature type="transmembrane region" description="Helical" evidence="1">
    <location>
        <begin position="12"/>
        <end position="33"/>
    </location>
</feature>
<dbReference type="EMBL" id="CP038033">
    <property type="protein sequence ID" value="QBQ53178.1"/>
    <property type="molecule type" value="Genomic_DNA"/>
</dbReference>
<keyword evidence="1" id="KW-1133">Transmembrane helix</keyword>
<dbReference type="KEGG" id="nwr:E3U44_00695"/>
<accession>A0A4P7BTH2</accession>
<dbReference type="InterPro" id="IPR032314">
    <property type="entry name" value="DUF4845"/>
</dbReference>
<keyword evidence="1" id="KW-0812">Transmembrane</keyword>
<name>A0A4P7BTH2_9GAMM</name>
<evidence type="ECO:0000313" key="2">
    <source>
        <dbReference type="EMBL" id="QBQ53178.1"/>
    </source>
</evidence>
<reference evidence="2 3" key="1">
    <citation type="submission" date="2019-03" db="EMBL/GenBank/DDBJ databases">
        <title>The genome sequence of Nitrosococcus wardiae strain D1FHST reveals the archetypal metabolic capacity of ammonia-oxidizing Gammaproteobacteria.</title>
        <authorList>
            <person name="Wang L."/>
            <person name="Lim C.K."/>
            <person name="Hanson T.E."/>
            <person name="Dang H."/>
            <person name="Klotz M.G."/>
        </authorList>
    </citation>
    <scope>NUCLEOTIDE SEQUENCE [LARGE SCALE GENOMIC DNA]</scope>
    <source>
        <strain evidence="2 3">D1FHS</strain>
    </source>
</reference>